<keyword evidence="2" id="KW-1185">Reference proteome</keyword>
<evidence type="ECO:0000313" key="2">
    <source>
        <dbReference type="Proteomes" id="UP000055024"/>
    </source>
</evidence>
<feature type="non-terminal residue" evidence="1">
    <location>
        <position position="43"/>
    </location>
</feature>
<accession>A0A0V1DNZ7</accession>
<protein>
    <submittedName>
        <fullName evidence="1">Uncharacterized protein</fullName>
    </submittedName>
</protein>
<comment type="caution">
    <text evidence="1">The sequence shown here is derived from an EMBL/GenBank/DDBJ whole genome shotgun (WGS) entry which is preliminary data.</text>
</comment>
<proteinExistence type="predicted"/>
<dbReference type="EMBL" id="JYDP01008793">
    <property type="protein sequence ID" value="KRY63258.1"/>
    <property type="molecule type" value="Genomic_DNA"/>
</dbReference>
<dbReference type="Proteomes" id="UP000055024">
    <property type="component" value="Unassembled WGS sequence"/>
</dbReference>
<sequence>LASGRQKCCASIKNFYKSRFSQLSRAFWSPATAKKIANFSKIL</sequence>
<feature type="non-terminal residue" evidence="1">
    <location>
        <position position="1"/>
    </location>
</feature>
<dbReference type="AlphaFoldDB" id="A0A0V1DNZ7"/>
<reference evidence="1 2" key="1">
    <citation type="submission" date="2015-01" db="EMBL/GenBank/DDBJ databases">
        <title>Evolution of Trichinella species and genotypes.</title>
        <authorList>
            <person name="Korhonen P.K."/>
            <person name="Edoardo P."/>
            <person name="Giuseppe L.R."/>
            <person name="Gasser R.B."/>
        </authorList>
    </citation>
    <scope>NUCLEOTIDE SEQUENCE [LARGE SCALE GENOMIC DNA]</scope>
    <source>
        <strain evidence="1">ISS1029</strain>
    </source>
</reference>
<evidence type="ECO:0000313" key="1">
    <source>
        <dbReference type="EMBL" id="KRY63258.1"/>
    </source>
</evidence>
<name>A0A0V1DNZ7_9BILA</name>
<organism evidence="1 2">
    <name type="scientific">Trichinella zimbabwensis</name>
    <dbReference type="NCBI Taxonomy" id="268475"/>
    <lineage>
        <taxon>Eukaryota</taxon>
        <taxon>Metazoa</taxon>
        <taxon>Ecdysozoa</taxon>
        <taxon>Nematoda</taxon>
        <taxon>Enoplea</taxon>
        <taxon>Dorylaimia</taxon>
        <taxon>Trichinellida</taxon>
        <taxon>Trichinellidae</taxon>
        <taxon>Trichinella</taxon>
    </lineage>
</organism>
<gene>
    <name evidence="1" type="ORF">T11_16064</name>
</gene>